<dbReference type="Gene3D" id="3.40.50.300">
    <property type="entry name" value="P-loop containing nucleotide triphosphate hydrolases"/>
    <property type="match status" value="1"/>
</dbReference>
<dbReference type="RefSeq" id="WP_208238533.1">
    <property type="nucleotide sequence ID" value="NZ_BAAAQU010000002.1"/>
</dbReference>
<feature type="domain" description="DNA primase/polymerase bifunctional N-terminal" evidence="2">
    <location>
        <begin position="25"/>
        <end position="194"/>
    </location>
</feature>
<evidence type="ECO:0000256" key="1">
    <source>
        <dbReference type="SAM" id="MobiDB-lite"/>
    </source>
</evidence>
<dbReference type="CDD" id="cd04859">
    <property type="entry name" value="Prim_Pol"/>
    <property type="match status" value="1"/>
</dbReference>
<dbReference type="SUPFAM" id="SSF52540">
    <property type="entry name" value="P-loop containing nucleoside triphosphate hydrolases"/>
    <property type="match status" value="1"/>
</dbReference>
<dbReference type="Proteomes" id="UP000668403">
    <property type="component" value="Unassembled WGS sequence"/>
</dbReference>
<feature type="region of interest" description="Disordered" evidence="1">
    <location>
        <begin position="635"/>
        <end position="655"/>
    </location>
</feature>
<accession>A0A939QL75</accession>
<protein>
    <submittedName>
        <fullName evidence="3">Bifunctional DNA primase/polymerase</fullName>
    </submittedName>
</protein>
<dbReference type="SMART" id="SM00943">
    <property type="entry name" value="Prim-Pol"/>
    <property type="match status" value="1"/>
</dbReference>
<evidence type="ECO:0000313" key="3">
    <source>
        <dbReference type="EMBL" id="MBO2989931.1"/>
    </source>
</evidence>
<dbReference type="InterPro" id="IPR015330">
    <property type="entry name" value="DNA_primase/pol_bifunc_N"/>
</dbReference>
<reference evidence="3" key="1">
    <citation type="submission" date="2021-03" db="EMBL/GenBank/DDBJ databases">
        <title>Leucobacter chromiisoli sp. nov., isolated from chromium-containing soil of chemical plant.</title>
        <authorList>
            <person name="Xu Z."/>
        </authorList>
    </citation>
    <scope>NUCLEOTIDE SEQUENCE</scope>
    <source>
        <strain evidence="3">K 70/01</strain>
    </source>
</reference>
<dbReference type="AlphaFoldDB" id="A0A939QL75"/>
<keyword evidence="4" id="KW-1185">Reference proteome</keyword>
<dbReference type="InterPro" id="IPR027417">
    <property type="entry name" value="P-loop_NTPase"/>
</dbReference>
<evidence type="ECO:0000313" key="4">
    <source>
        <dbReference type="Proteomes" id="UP000668403"/>
    </source>
</evidence>
<sequence length="712" mass="75172">MLHEAPASQQVKPIPGIHDFAAISACSAAAAGVPVIPLRPGTKRPLHATGGGHLDGALRHAQAVLDETADLVTQYGSPPGWGIVTGGRLVVLDLDGDDATKWLDDLAQQHQEAATWRDATVRVRTARGLHLYGTIHEDAKVRNSAGRLGPGVDVRGTGGYVVAPGTRHPSGARYSLETDAEVNAAAAADDPGALLAVFHDMRGEGHEFAVASVAALSVPDVLLELMLDIAEAVETNTSTTSRPAITDRMARRRFEGLVRTVQTVERGQGNAALNRAAGVAAALSIDRSEAEPRLVEAYLNRPTYEGHTDRRREAVATIASGWTWGTSHPDEALRERPSTKSAQVPEPSPAPSVPVAPEDREVRECNARTDTEVNMHADDPVGASLPFAFADIAAIIDGGLEAVEADGGPVLIDGSQRFYRSAANSLFGDPETAKTLVALACGAHTMQCGGVLAFIDTDHNGGELVVRFLLALGVPRQVLVESLRYAQPDDRDELLAAVDAVSQLAPGVDDPEVLAVLDSVGENLSLWGVSPNDDQGFIDMNRRTAARLARAGCTVITIDHLAKNTESRKYGATGSTAKKRAADGAVYRVQLVKAREFSPTTGGASELVLVKDRRGGVRALGVKTGDVAARFELDAPDPKSGRQGWQLVPGDPRPTPETVEAVKLATDVDMLRQLDPPPSSKADVMARMNWGSARALAALREWRAPGGGDSGA</sequence>
<evidence type="ECO:0000259" key="2">
    <source>
        <dbReference type="SMART" id="SM00943"/>
    </source>
</evidence>
<dbReference type="Pfam" id="PF09250">
    <property type="entry name" value="Prim-Pol"/>
    <property type="match status" value="1"/>
</dbReference>
<dbReference type="SUPFAM" id="SSF56747">
    <property type="entry name" value="Prim-pol domain"/>
    <property type="match status" value="1"/>
</dbReference>
<proteinExistence type="predicted"/>
<dbReference type="EMBL" id="JAGFBF010000005">
    <property type="protein sequence ID" value="MBO2989931.1"/>
    <property type="molecule type" value="Genomic_DNA"/>
</dbReference>
<feature type="compositionally biased region" description="Basic and acidic residues" evidence="1">
    <location>
        <begin position="328"/>
        <end position="338"/>
    </location>
</feature>
<comment type="caution">
    <text evidence="3">The sequence shown here is derived from an EMBL/GenBank/DDBJ whole genome shotgun (WGS) entry which is preliminary data.</text>
</comment>
<gene>
    <name evidence="3" type="ORF">J4H85_07975</name>
</gene>
<feature type="region of interest" description="Disordered" evidence="1">
    <location>
        <begin position="325"/>
        <end position="360"/>
    </location>
</feature>
<organism evidence="3 4">
    <name type="scientific">Leucobacter tardus</name>
    <dbReference type="NCBI Taxonomy" id="501483"/>
    <lineage>
        <taxon>Bacteria</taxon>
        <taxon>Bacillati</taxon>
        <taxon>Actinomycetota</taxon>
        <taxon>Actinomycetes</taxon>
        <taxon>Micrococcales</taxon>
        <taxon>Microbacteriaceae</taxon>
        <taxon>Leucobacter</taxon>
    </lineage>
</organism>
<name>A0A939QL75_9MICO</name>